<evidence type="ECO:0000313" key="10">
    <source>
        <dbReference type="Proteomes" id="UP000309454"/>
    </source>
</evidence>
<dbReference type="InterPro" id="IPR006311">
    <property type="entry name" value="TAT_signal"/>
</dbReference>
<dbReference type="SMART" id="SM00926">
    <property type="entry name" value="Molybdop_Fe4S4"/>
    <property type="match status" value="1"/>
</dbReference>
<feature type="signal peptide" evidence="7">
    <location>
        <begin position="1"/>
        <end position="33"/>
    </location>
</feature>
<dbReference type="Gene3D" id="2.20.25.90">
    <property type="entry name" value="ADC-like domains"/>
    <property type="match status" value="1"/>
</dbReference>
<dbReference type="GO" id="GO:0043546">
    <property type="term" value="F:molybdopterin cofactor binding"/>
    <property type="evidence" value="ECO:0007669"/>
    <property type="project" value="InterPro"/>
</dbReference>
<dbReference type="SUPFAM" id="SSF50692">
    <property type="entry name" value="ADC-like"/>
    <property type="match status" value="1"/>
</dbReference>
<dbReference type="Gene3D" id="2.40.40.20">
    <property type="match status" value="1"/>
</dbReference>
<dbReference type="AlphaFoldDB" id="A0A4T9T7K0"/>
<dbReference type="Gene3D" id="3.40.228.10">
    <property type="entry name" value="Dimethylsulfoxide Reductase, domain 2"/>
    <property type="match status" value="2"/>
</dbReference>
<dbReference type="InterPro" id="IPR050612">
    <property type="entry name" value="Prok_Mopterin_Oxidored"/>
</dbReference>
<dbReference type="Pfam" id="PF00384">
    <property type="entry name" value="Molybdopterin"/>
    <property type="match status" value="1"/>
</dbReference>
<dbReference type="PROSITE" id="PS51318">
    <property type="entry name" value="TAT"/>
    <property type="match status" value="1"/>
</dbReference>
<dbReference type="InterPro" id="IPR006656">
    <property type="entry name" value="Mopterin_OxRdtase"/>
</dbReference>
<dbReference type="SUPFAM" id="SSF53706">
    <property type="entry name" value="Formate dehydrogenase/DMSO reductase, domains 1-3"/>
    <property type="match status" value="1"/>
</dbReference>
<dbReference type="RefSeq" id="WP_136845731.1">
    <property type="nucleotide sequence ID" value="NZ_SSTM01000003.1"/>
</dbReference>
<evidence type="ECO:0000256" key="4">
    <source>
        <dbReference type="ARBA" id="ARBA00023002"/>
    </source>
</evidence>
<feature type="chain" id="PRO_5020707684" evidence="7">
    <location>
        <begin position="34"/>
        <end position="948"/>
    </location>
</feature>
<feature type="domain" description="4Fe-4S Mo/W bis-MGD-type" evidence="8">
    <location>
        <begin position="43"/>
        <end position="98"/>
    </location>
</feature>
<accession>A0A4T9T7K0</accession>
<dbReference type="OrthoDB" id="3172748at2"/>
<name>A0A4T9T7K0_9ACTN</name>
<keyword evidence="2" id="KW-0479">Metal-binding</keyword>
<keyword evidence="5" id="KW-0408">Iron</keyword>
<gene>
    <name evidence="9" type="ORF">E5982_05455</name>
</gene>
<dbReference type="EMBL" id="SSTM01000003">
    <property type="protein sequence ID" value="TJW10724.1"/>
    <property type="molecule type" value="Genomic_DNA"/>
</dbReference>
<evidence type="ECO:0000313" key="9">
    <source>
        <dbReference type="EMBL" id="TJW10724.1"/>
    </source>
</evidence>
<keyword evidence="3 7" id="KW-0732">Signal</keyword>
<keyword evidence="4" id="KW-0560">Oxidoreductase</keyword>
<dbReference type="InterPro" id="IPR037949">
    <property type="entry name" value="MopB_CT_Acetylene-hydratase"/>
</dbReference>
<dbReference type="InterPro" id="IPR006657">
    <property type="entry name" value="MoPterin_dinucl-bd_dom"/>
</dbReference>
<dbReference type="GO" id="GO:0046872">
    <property type="term" value="F:metal ion binding"/>
    <property type="evidence" value="ECO:0007669"/>
    <property type="project" value="UniProtKB-KW"/>
</dbReference>
<evidence type="ECO:0000256" key="1">
    <source>
        <dbReference type="ARBA" id="ARBA00010312"/>
    </source>
</evidence>
<dbReference type="GO" id="GO:0051536">
    <property type="term" value="F:iron-sulfur cluster binding"/>
    <property type="evidence" value="ECO:0007669"/>
    <property type="project" value="UniProtKB-KW"/>
</dbReference>
<protein>
    <submittedName>
        <fullName evidence="9">Molybdopterin dinucleotide-binding protein</fullName>
    </submittedName>
</protein>
<evidence type="ECO:0000256" key="6">
    <source>
        <dbReference type="ARBA" id="ARBA00023014"/>
    </source>
</evidence>
<evidence type="ECO:0000256" key="2">
    <source>
        <dbReference type="ARBA" id="ARBA00022723"/>
    </source>
</evidence>
<dbReference type="Gene3D" id="3.40.50.740">
    <property type="match status" value="2"/>
</dbReference>
<dbReference type="GO" id="GO:0016491">
    <property type="term" value="F:oxidoreductase activity"/>
    <property type="evidence" value="ECO:0007669"/>
    <property type="project" value="UniProtKB-KW"/>
</dbReference>
<dbReference type="Pfam" id="PF01568">
    <property type="entry name" value="Molydop_binding"/>
    <property type="match status" value="1"/>
</dbReference>
<evidence type="ECO:0000259" key="8">
    <source>
        <dbReference type="SMART" id="SM00926"/>
    </source>
</evidence>
<evidence type="ECO:0000256" key="5">
    <source>
        <dbReference type="ARBA" id="ARBA00023004"/>
    </source>
</evidence>
<organism evidence="9 10">
    <name type="scientific">Parvibacter caecicola</name>
    <dbReference type="NCBI Taxonomy" id="747645"/>
    <lineage>
        <taxon>Bacteria</taxon>
        <taxon>Bacillati</taxon>
        <taxon>Actinomycetota</taxon>
        <taxon>Coriobacteriia</taxon>
        <taxon>Coriobacteriales</taxon>
        <taxon>Coriobacteriaceae</taxon>
        <taxon>Parvibacter</taxon>
    </lineage>
</organism>
<evidence type="ECO:0000256" key="7">
    <source>
        <dbReference type="SAM" id="SignalP"/>
    </source>
</evidence>
<dbReference type="PANTHER" id="PTHR43742">
    <property type="entry name" value="TRIMETHYLAMINE-N-OXIDE REDUCTASE"/>
    <property type="match status" value="1"/>
</dbReference>
<dbReference type="Proteomes" id="UP000309454">
    <property type="component" value="Unassembled WGS sequence"/>
</dbReference>
<comment type="similarity">
    <text evidence="1">Belongs to the prokaryotic molybdopterin-containing oxidoreductase family.</text>
</comment>
<dbReference type="Pfam" id="PF04879">
    <property type="entry name" value="Molybdop_Fe4S4"/>
    <property type="match status" value="1"/>
</dbReference>
<keyword evidence="6" id="KW-0411">Iron-sulfur</keyword>
<keyword evidence="10" id="KW-1185">Reference proteome</keyword>
<dbReference type="InterPro" id="IPR006963">
    <property type="entry name" value="Mopterin_OxRdtase_4Fe-4S_dom"/>
</dbReference>
<dbReference type="InterPro" id="IPR009010">
    <property type="entry name" value="Asp_de-COase-like_dom_sf"/>
</dbReference>
<proteinExistence type="inferred from homology"/>
<comment type="caution">
    <text evidence="9">The sequence shown here is derived from an EMBL/GenBank/DDBJ whole genome shotgun (WGS) entry which is preliminary data.</text>
</comment>
<dbReference type="CDD" id="cd02781">
    <property type="entry name" value="MopB_CT_Acetylene-hydratase"/>
    <property type="match status" value="1"/>
</dbReference>
<evidence type="ECO:0000256" key="3">
    <source>
        <dbReference type="ARBA" id="ARBA00022729"/>
    </source>
</evidence>
<reference evidence="9 10" key="1">
    <citation type="submission" date="2019-04" db="EMBL/GenBank/DDBJ databases">
        <title>Microbes associate with the intestines of laboratory mice.</title>
        <authorList>
            <person name="Navarre W."/>
            <person name="Wong E."/>
            <person name="Huang K.C."/>
            <person name="Tropini C."/>
            <person name="Ng K."/>
            <person name="Yu B."/>
        </authorList>
    </citation>
    <scope>NUCLEOTIDE SEQUENCE [LARGE SCALE GENOMIC DNA]</scope>
    <source>
        <strain evidence="9 10">NM48_B13</strain>
    </source>
</reference>
<dbReference type="GO" id="GO:0018818">
    <property type="term" value="F:acetylene hydratase activity"/>
    <property type="evidence" value="ECO:0007669"/>
    <property type="project" value="InterPro"/>
</dbReference>
<sequence length="948" mass="105070">MGITITRRTFMKVAAATGAVAALSSTSAMTALAATEEPQGADVKRVRTCCRGCGKMECGVWVTVANGRAVKIEGDESAFQSQGNCCTKSQASLQACYHPSRLYHPMKRTNEKGEGDPGWVRITWDEAYQIMHEKFTELANKYDGSSMFGMGGTSRIWSMAPYGALGTAMGGSNNKYTPNQVCKGPRWYATGMVSSNAFSFMATVDRPRVYVQWGGSGELSNYDDSCRTVVDCASTADTYISVDPRKTNVGHEADIWNNVFPGTDAVLALSWASVIIENDLYDPIYVKKWMDAPFLVCQDIEPSGWTLPGRSSYDIKTRLLKESDVQEGGSPQRFMVWDSIGNRLTYFDSETGLWEGETWTPTTEGREAQQQLPPGVAQGFVPEVSGFTVEDGFATEIDPAIFGEFEVTLKDGRTSTVRPVWEYYREVCAEYAPEKATEICGVAPEKIEAAAKAYATRVDPSTGYGNGGIQYMLAVEHAGNCVQNCRTIDALTAITGNYDTPAGMRGPTTFNFDGELVGGMPDVFGAGPRSDLPQIGKGKFPLYDTYAPQWSDAETLMEAAHTGEPYPIVGGFCMSGDFMSMGNSLYNWEALKGFDFWVVADLWLTPTAGAADIVLPVWHWLEVNSPRKSQGSSGAAGATCRAVEPPADCRWDPVITIGLFKVQGIPWSPGEGDEQWPDWEGVCDSVLRGTGKTWAQFAEDFQRDGWIDCKKENPEDWGMYRRYQTGALNSGKPGYPTPSGKHELWSLVMESTYEDGRYNLPTFIDPPQSIRSKPELYNDYPYTMTTGRRIPVYFHSEHRQLPWCREHWTCPRVEINPNMAKRLGIEQGDWCWIESPSGKIRQVADLYYGIQDGVINCEHQWWLPEINAAGRGFELVGINCLVDRTAQDPCVGTSNLRAYPVNIYKATPENCPNGNVIPIGYDGQEMIHDSSDPRLKEWLPDYEIRKEA</sequence>